<protein>
    <submittedName>
        <fullName evidence="2">RNA ligase</fullName>
    </submittedName>
</protein>
<accession>A0A6L8SYM8</accession>
<evidence type="ECO:0000313" key="2">
    <source>
        <dbReference type="EMBL" id="MZL32276.1"/>
    </source>
</evidence>
<comment type="caution">
    <text evidence="2">The sequence shown here is derived from an EMBL/GenBank/DDBJ whole genome shotgun (WGS) entry which is preliminary data.</text>
</comment>
<evidence type="ECO:0000259" key="1">
    <source>
        <dbReference type="Pfam" id="PF09414"/>
    </source>
</evidence>
<feature type="domain" description="RNA ligase" evidence="1">
    <location>
        <begin position="26"/>
        <end position="188"/>
    </location>
</feature>
<sequence length="306" mass="35604">MEQKKFMDIQRLKEGYADGFVPGDLIVIQEKFDGSNAAARYDAETGKMVAFSRRHTLDQNNTLNGFYNYVQELNPEDYKDVPDYVIFGEWSGARNAIIYYPENTKKWYVFDIYDVREEKYLPQSEVKAFAETHGLTYINTFYVGPFVSWEHVQSFMDHPGYGEIQEGIVIKNQTRLNDPNSRLPFVVKIVGDKFHEVAKMNHVKKIQDPQKLQERTEAQELVKSVVTRRRVEKELYKMRDEGIIPTEWCEQDMKTVARNLPNRIYTDCVKEEPEVVRAAGQYFGKFCSVISMNYAREIILGPTGAK</sequence>
<dbReference type="AlphaFoldDB" id="A0A6L8SYM8"/>
<organism evidence="2 3">
    <name type="scientific">Blautia wexlerae</name>
    <dbReference type="NCBI Taxonomy" id="418240"/>
    <lineage>
        <taxon>Bacteria</taxon>
        <taxon>Bacillati</taxon>
        <taxon>Bacillota</taxon>
        <taxon>Clostridia</taxon>
        <taxon>Lachnospirales</taxon>
        <taxon>Lachnospiraceae</taxon>
        <taxon>Blautia</taxon>
    </lineage>
</organism>
<name>A0A6L8SYM8_9FIRM</name>
<dbReference type="Pfam" id="PF09414">
    <property type="entry name" value="RNA_ligase"/>
    <property type="match status" value="1"/>
</dbReference>
<proteinExistence type="predicted"/>
<dbReference type="Gene3D" id="3.30.470.30">
    <property type="entry name" value="DNA ligase/mRNA capping enzyme"/>
    <property type="match status" value="1"/>
</dbReference>
<dbReference type="InterPro" id="IPR021122">
    <property type="entry name" value="RNA_ligase_dom_REL/Rnl2"/>
</dbReference>
<dbReference type="SUPFAM" id="SSF56091">
    <property type="entry name" value="DNA ligase/mRNA capping enzyme, catalytic domain"/>
    <property type="match status" value="1"/>
</dbReference>
<reference evidence="2 3" key="1">
    <citation type="journal article" date="2019" name="Nat. Med.">
        <title>A library of human gut bacterial isolates paired with longitudinal multiomics data enables mechanistic microbiome research.</title>
        <authorList>
            <person name="Poyet M."/>
            <person name="Groussin M."/>
            <person name="Gibbons S.M."/>
            <person name="Avila-Pacheco J."/>
            <person name="Jiang X."/>
            <person name="Kearney S.M."/>
            <person name="Perrotta A.R."/>
            <person name="Berdy B."/>
            <person name="Zhao S."/>
            <person name="Lieberman T.D."/>
            <person name="Swanson P.K."/>
            <person name="Smith M."/>
            <person name="Roesemann S."/>
            <person name="Alexander J.E."/>
            <person name="Rich S.A."/>
            <person name="Livny J."/>
            <person name="Vlamakis H."/>
            <person name="Clish C."/>
            <person name="Bullock K."/>
            <person name="Deik A."/>
            <person name="Scott J."/>
            <person name="Pierce K.A."/>
            <person name="Xavier R.J."/>
            <person name="Alm E.J."/>
        </authorList>
    </citation>
    <scope>NUCLEOTIDE SEQUENCE [LARGE SCALE GENOMIC DNA]</scope>
    <source>
        <strain evidence="2 3">BIOML-A1</strain>
    </source>
</reference>
<dbReference type="Proteomes" id="UP000477285">
    <property type="component" value="Unassembled WGS sequence"/>
</dbReference>
<evidence type="ECO:0000313" key="3">
    <source>
        <dbReference type="Proteomes" id="UP000477285"/>
    </source>
</evidence>
<dbReference type="RefSeq" id="WP_022380302.1">
    <property type="nucleotide sequence ID" value="NZ_JBCOAA010000018.1"/>
</dbReference>
<dbReference type="EMBL" id="WWVQ01000005">
    <property type="protein sequence ID" value="MZL32276.1"/>
    <property type="molecule type" value="Genomic_DNA"/>
</dbReference>
<keyword evidence="2" id="KW-0436">Ligase</keyword>
<gene>
    <name evidence="2" type="ORF">GT728_03450</name>
</gene>
<dbReference type="GO" id="GO:0016874">
    <property type="term" value="F:ligase activity"/>
    <property type="evidence" value="ECO:0007669"/>
    <property type="project" value="UniProtKB-KW"/>
</dbReference>